<comment type="pathway">
    <text evidence="1">Purine metabolism; 7-cyano-7-deazaguanine biosynthesis.</text>
</comment>
<dbReference type="EC" id="6.3.4.20" evidence="9"/>
<dbReference type="CDD" id="cd01995">
    <property type="entry name" value="QueC-like"/>
    <property type="match status" value="1"/>
</dbReference>
<reference evidence="11 12" key="1">
    <citation type="journal article" date="2011" name="Stand. Genomic Sci.">
        <title>Complete genome sequence of 'Thioalkalivibrio sulfidophilus' HL-EbGr7.</title>
        <authorList>
            <person name="Muyzer G."/>
            <person name="Sorokin D.Y."/>
            <person name="Mavromatis K."/>
            <person name="Lapidus A."/>
            <person name="Clum A."/>
            <person name="Ivanova N."/>
            <person name="Pati A."/>
            <person name="d'Haeseleer P."/>
            <person name="Woyke T."/>
            <person name="Kyrpides N.C."/>
        </authorList>
    </citation>
    <scope>NUCLEOTIDE SEQUENCE [LARGE SCALE GENOMIC DNA]</scope>
    <source>
        <strain evidence="11 12">HL-EbGR7</strain>
    </source>
</reference>
<sequence>MPISSPSGVNGSLLLLSGGIESATLLALESRQRPVTPLVVDYGQRGALRERDAARAQCESHGLTPVELDLSATGGTFRDGLLKRPHVPLPHRNLVILSLAVSYAARGGIDRVVLALNRDDLAAYPSASPGFLEHFRALIHDLQPGLEITTPLIDRDKAGVIRLGVSLGVDFARTWSCLLGYETHCGACPQCLHRRAAFRAAGIADPTRYRHDS</sequence>
<dbReference type="PANTHER" id="PTHR42914:SF1">
    <property type="entry name" value="7-CYANO-7-DEAZAGUANINE SYNTHASE"/>
    <property type="match status" value="1"/>
</dbReference>
<dbReference type="eggNOG" id="COG0603">
    <property type="taxonomic scope" value="Bacteria"/>
</dbReference>
<evidence type="ECO:0000256" key="1">
    <source>
        <dbReference type="ARBA" id="ARBA00005061"/>
    </source>
</evidence>
<keyword evidence="3" id="KW-0479">Metal-binding</keyword>
<keyword evidence="6" id="KW-0862">Zinc</keyword>
<protein>
    <recommendedName>
        <fullName evidence="9">7-cyano-7-deazaguanine synthase</fullName>
        <ecNumber evidence="9">6.3.4.20</ecNumber>
    </recommendedName>
</protein>
<dbReference type="GO" id="GO:0046872">
    <property type="term" value="F:metal ion binding"/>
    <property type="evidence" value="ECO:0007669"/>
    <property type="project" value="UniProtKB-KW"/>
</dbReference>
<keyword evidence="5" id="KW-0671">Queuosine biosynthesis</keyword>
<evidence type="ECO:0000256" key="10">
    <source>
        <dbReference type="ARBA" id="ARBA00047890"/>
    </source>
</evidence>
<dbReference type="GO" id="GO:0008616">
    <property type="term" value="P:tRNA queuosine(34) biosynthetic process"/>
    <property type="evidence" value="ECO:0007669"/>
    <property type="project" value="UniProtKB-KW"/>
</dbReference>
<evidence type="ECO:0000256" key="6">
    <source>
        <dbReference type="ARBA" id="ARBA00022833"/>
    </source>
</evidence>
<evidence type="ECO:0000313" key="11">
    <source>
        <dbReference type="EMBL" id="ACL74000.1"/>
    </source>
</evidence>
<evidence type="ECO:0000256" key="7">
    <source>
        <dbReference type="ARBA" id="ARBA00022840"/>
    </source>
</evidence>
<evidence type="ECO:0000256" key="2">
    <source>
        <dbReference type="ARBA" id="ARBA00022598"/>
    </source>
</evidence>
<name>B8GP80_THISH</name>
<dbReference type="Pfam" id="PF06508">
    <property type="entry name" value="QueC"/>
    <property type="match status" value="1"/>
</dbReference>
<evidence type="ECO:0000256" key="3">
    <source>
        <dbReference type="ARBA" id="ARBA00022723"/>
    </source>
</evidence>
<dbReference type="InterPro" id="IPR014729">
    <property type="entry name" value="Rossmann-like_a/b/a_fold"/>
</dbReference>
<dbReference type="PIRSF" id="PIRSF006293">
    <property type="entry name" value="ExsB"/>
    <property type="match status" value="1"/>
</dbReference>
<dbReference type="GO" id="GO:0005524">
    <property type="term" value="F:ATP binding"/>
    <property type="evidence" value="ECO:0007669"/>
    <property type="project" value="UniProtKB-KW"/>
</dbReference>
<dbReference type="Gene3D" id="3.40.50.620">
    <property type="entry name" value="HUPs"/>
    <property type="match status" value="1"/>
</dbReference>
<dbReference type="OrthoDB" id="5296146at2"/>
<dbReference type="HOGENOM" id="CLU_081854_1_0_6"/>
<dbReference type="EMBL" id="CP001339">
    <property type="protein sequence ID" value="ACL74000.1"/>
    <property type="molecule type" value="Genomic_DNA"/>
</dbReference>
<evidence type="ECO:0000256" key="4">
    <source>
        <dbReference type="ARBA" id="ARBA00022741"/>
    </source>
</evidence>
<evidence type="ECO:0000256" key="8">
    <source>
        <dbReference type="ARBA" id="ARBA00037993"/>
    </source>
</evidence>
<dbReference type="SUPFAM" id="SSF52402">
    <property type="entry name" value="Adenine nucleotide alpha hydrolases-like"/>
    <property type="match status" value="1"/>
</dbReference>
<evidence type="ECO:0000256" key="9">
    <source>
        <dbReference type="ARBA" id="ARBA00039149"/>
    </source>
</evidence>
<keyword evidence="12" id="KW-1185">Reference proteome</keyword>
<comment type="similarity">
    <text evidence="8">Belongs to the QueC family.</text>
</comment>
<gene>
    <name evidence="11" type="ordered locus">Tgr7_2927</name>
</gene>
<keyword evidence="2" id="KW-0436">Ligase</keyword>
<keyword evidence="7" id="KW-0067">ATP-binding</keyword>
<evidence type="ECO:0000313" key="12">
    <source>
        <dbReference type="Proteomes" id="UP000002383"/>
    </source>
</evidence>
<dbReference type="KEGG" id="tgr:Tgr7_2927"/>
<dbReference type="AlphaFoldDB" id="B8GP80"/>
<keyword evidence="4" id="KW-0547">Nucleotide-binding</keyword>
<dbReference type="PANTHER" id="PTHR42914">
    <property type="entry name" value="7-CYANO-7-DEAZAGUANINE SYNTHASE"/>
    <property type="match status" value="1"/>
</dbReference>
<dbReference type="Proteomes" id="UP000002383">
    <property type="component" value="Chromosome"/>
</dbReference>
<accession>B8GP80</accession>
<dbReference type="RefSeq" id="WP_012639463.1">
    <property type="nucleotide sequence ID" value="NC_011901.1"/>
</dbReference>
<evidence type="ECO:0000256" key="5">
    <source>
        <dbReference type="ARBA" id="ARBA00022785"/>
    </source>
</evidence>
<dbReference type="GO" id="GO:0016874">
    <property type="term" value="F:ligase activity"/>
    <property type="evidence" value="ECO:0007669"/>
    <property type="project" value="UniProtKB-KW"/>
</dbReference>
<proteinExistence type="inferred from homology"/>
<dbReference type="InterPro" id="IPR018317">
    <property type="entry name" value="QueC"/>
</dbReference>
<organism evidence="11 12">
    <name type="scientific">Thioalkalivibrio sulfidiphilus (strain HL-EbGR7)</name>
    <dbReference type="NCBI Taxonomy" id="396588"/>
    <lineage>
        <taxon>Bacteria</taxon>
        <taxon>Pseudomonadati</taxon>
        <taxon>Pseudomonadota</taxon>
        <taxon>Gammaproteobacteria</taxon>
        <taxon>Chromatiales</taxon>
        <taxon>Ectothiorhodospiraceae</taxon>
        <taxon>Thioalkalivibrio</taxon>
    </lineage>
</organism>
<comment type="catalytic activity">
    <reaction evidence="10">
        <text>7-carboxy-7-carbaguanine + NH4(+) + 2 ATP = 7-cyano-7-carbaguanine + 2 AMP + 2 diphosphate + 2 H(+)</text>
        <dbReference type="Rhea" id="RHEA:27982"/>
        <dbReference type="ChEBI" id="CHEBI:15378"/>
        <dbReference type="ChEBI" id="CHEBI:28938"/>
        <dbReference type="ChEBI" id="CHEBI:30616"/>
        <dbReference type="ChEBI" id="CHEBI:33019"/>
        <dbReference type="ChEBI" id="CHEBI:45075"/>
        <dbReference type="ChEBI" id="CHEBI:61036"/>
        <dbReference type="ChEBI" id="CHEBI:456215"/>
        <dbReference type="EC" id="6.3.4.20"/>
    </reaction>
</comment>
<dbReference type="STRING" id="396588.Tgr7_2927"/>